<accession>A0A2P2N2C9</accession>
<dbReference type="AlphaFoldDB" id="A0A2P2N2C9"/>
<feature type="transmembrane region" description="Helical" evidence="1">
    <location>
        <begin position="12"/>
        <end position="30"/>
    </location>
</feature>
<proteinExistence type="predicted"/>
<evidence type="ECO:0000256" key="1">
    <source>
        <dbReference type="SAM" id="Phobius"/>
    </source>
</evidence>
<sequence length="32" mass="3704">MSDKTKIHVTMLSWLNASFHFGTILVLFSYCI</sequence>
<organism evidence="2">
    <name type="scientific">Rhizophora mucronata</name>
    <name type="common">Asiatic mangrove</name>
    <dbReference type="NCBI Taxonomy" id="61149"/>
    <lineage>
        <taxon>Eukaryota</taxon>
        <taxon>Viridiplantae</taxon>
        <taxon>Streptophyta</taxon>
        <taxon>Embryophyta</taxon>
        <taxon>Tracheophyta</taxon>
        <taxon>Spermatophyta</taxon>
        <taxon>Magnoliopsida</taxon>
        <taxon>eudicotyledons</taxon>
        <taxon>Gunneridae</taxon>
        <taxon>Pentapetalae</taxon>
        <taxon>rosids</taxon>
        <taxon>fabids</taxon>
        <taxon>Malpighiales</taxon>
        <taxon>Rhizophoraceae</taxon>
        <taxon>Rhizophora</taxon>
    </lineage>
</organism>
<keyword evidence="1" id="KW-0812">Transmembrane</keyword>
<keyword evidence="1" id="KW-1133">Transmembrane helix</keyword>
<dbReference type="EMBL" id="GGEC01056140">
    <property type="protein sequence ID" value="MBX36624.1"/>
    <property type="molecule type" value="Transcribed_RNA"/>
</dbReference>
<name>A0A2P2N2C9_RHIMU</name>
<protein>
    <submittedName>
        <fullName evidence="2">Uncharacterized protein</fullName>
    </submittedName>
</protein>
<reference evidence="2" key="1">
    <citation type="submission" date="2018-02" db="EMBL/GenBank/DDBJ databases">
        <title>Rhizophora mucronata_Transcriptome.</title>
        <authorList>
            <person name="Meera S.P."/>
            <person name="Sreeshan A."/>
            <person name="Augustine A."/>
        </authorList>
    </citation>
    <scope>NUCLEOTIDE SEQUENCE</scope>
    <source>
        <tissue evidence="2">Leaf</tissue>
    </source>
</reference>
<keyword evidence="1" id="KW-0472">Membrane</keyword>
<evidence type="ECO:0000313" key="2">
    <source>
        <dbReference type="EMBL" id="MBX36624.1"/>
    </source>
</evidence>